<dbReference type="PANTHER" id="PTHR43779:SF3">
    <property type="entry name" value="(3R)-3-[(CARBOXYMETHYL)AMINO]FATTY ACID OXYGENASE_DECARBOXYLASE"/>
    <property type="match status" value="1"/>
</dbReference>
<keyword evidence="4" id="KW-0560">Oxidoreductase</keyword>
<evidence type="ECO:0000256" key="2">
    <source>
        <dbReference type="ARBA" id="ARBA00022723"/>
    </source>
</evidence>
<organism evidence="8 9">
    <name type="scientific">Aureococcus anophagefferens</name>
    <name type="common">Harmful bloom alga</name>
    <dbReference type="NCBI Taxonomy" id="44056"/>
    <lineage>
        <taxon>Eukaryota</taxon>
        <taxon>Sar</taxon>
        <taxon>Stramenopiles</taxon>
        <taxon>Ochrophyta</taxon>
        <taxon>Pelagophyceae</taxon>
        <taxon>Pelagomonadales</taxon>
        <taxon>Pelagomonadaceae</taxon>
        <taxon>Aureococcus</taxon>
    </lineage>
</organism>
<reference evidence="8 9" key="1">
    <citation type="submission" date="2024-03" db="EMBL/GenBank/DDBJ databases">
        <title>Aureococcus anophagefferens CCMP1851 and Kratosvirus quantuckense: Draft genome of a second virus-susceptible host strain in the model system.</title>
        <authorList>
            <person name="Chase E."/>
            <person name="Truchon A.R."/>
            <person name="Schepens W."/>
            <person name="Wilhelm S.W."/>
        </authorList>
    </citation>
    <scope>NUCLEOTIDE SEQUENCE [LARGE SCALE GENOMIC DNA]</scope>
    <source>
        <strain evidence="8 9">CCMP1851</strain>
    </source>
</reference>
<protein>
    <submittedName>
        <fullName evidence="8">Taurine dioxygenase</fullName>
    </submittedName>
</protein>
<accession>A0ABR1G0H0</accession>
<dbReference type="InterPro" id="IPR003819">
    <property type="entry name" value="TauD/TfdA-like"/>
</dbReference>
<dbReference type="EMBL" id="JBBJCI010000152">
    <property type="protein sequence ID" value="KAK7241871.1"/>
    <property type="molecule type" value="Genomic_DNA"/>
</dbReference>
<dbReference type="InterPro" id="IPR051178">
    <property type="entry name" value="TfdA_dioxygenase"/>
</dbReference>
<evidence type="ECO:0000256" key="1">
    <source>
        <dbReference type="ARBA" id="ARBA00005896"/>
    </source>
</evidence>
<keyword evidence="9" id="KW-1185">Reference proteome</keyword>
<comment type="similarity">
    <text evidence="1">Belongs to the TfdA dioxygenase family.</text>
</comment>
<keyword evidence="5" id="KW-0408">Iron</keyword>
<evidence type="ECO:0000256" key="6">
    <source>
        <dbReference type="SAM" id="SignalP"/>
    </source>
</evidence>
<evidence type="ECO:0000256" key="4">
    <source>
        <dbReference type="ARBA" id="ARBA00023002"/>
    </source>
</evidence>
<dbReference type="InterPro" id="IPR042098">
    <property type="entry name" value="TauD-like_sf"/>
</dbReference>
<evidence type="ECO:0000256" key="5">
    <source>
        <dbReference type="ARBA" id="ARBA00023004"/>
    </source>
</evidence>
<evidence type="ECO:0000313" key="9">
    <source>
        <dbReference type="Proteomes" id="UP001363151"/>
    </source>
</evidence>
<dbReference type="Pfam" id="PF02668">
    <property type="entry name" value="TauD"/>
    <property type="match status" value="1"/>
</dbReference>
<name>A0ABR1G0H0_AURAN</name>
<dbReference type="Proteomes" id="UP001363151">
    <property type="component" value="Unassembled WGS sequence"/>
</dbReference>
<gene>
    <name evidence="8" type="ORF">SO694_00019312</name>
</gene>
<evidence type="ECO:0000256" key="3">
    <source>
        <dbReference type="ARBA" id="ARBA00022964"/>
    </source>
</evidence>
<keyword evidence="6" id="KW-0732">Signal</keyword>
<sequence>MMMMTAPTRIACIALSLGLHARAYTVEPLSSALGVEVVGLDLRSPLDDDTVDAITALLDAYLVVCFRGQTSLTPEQQVAFTKRWGAVEPHPLGSREEIHPAGVPKEVLVAQNRLVDGDSVRNDIWHTDLSCMRGRGVEQRARFCAQF</sequence>
<proteinExistence type="inferred from homology"/>
<evidence type="ECO:0000313" key="8">
    <source>
        <dbReference type="EMBL" id="KAK7241871.1"/>
    </source>
</evidence>
<keyword evidence="3 8" id="KW-0223">Dioxygenase</keyword>
<dbReference type="SUPFAM" id="SSF51197">
    <property type="entry name" value="Clavaminate synthase-like"/>
    <property type="match status" value="1"/>
</dbReference>
<keyword evidence="2" id="KW-0479">Metal-binding</keyword>
<feature type="signal peptide" evidence="6">
    <location>
        <begin position="1"/>
        <end position="23"/>
    </location>
</feature>
<dbReference type="GO" id="GO:0051213">
    <property type="term" value="F:dioxygenase activity"/>
    <property type="evidence" value="ECO:0007669"/>
    <property type="project" value="UniProtKB-KW"/>
</dbReference>
<dbReference type="PANTHER" id="PTHR43779">
    <property type="entry name" value="DIOXYGENASE RV0097-RELATED"/>
    <property type="match status" value="1"/>
</dbReference>
<feature type="domain" description="TauD/TfdA-like" evidence="7">
    <location>
        <begin position="26"/>
        <end position="132"/>
    </location>
</feature>
<comment type="caution">
    <text evidence="8">The sequence shown here is derived from an EMBL/GenBank/DDBJ whole genome shotgun (WGS) entry which is preliminary data.</text>
</comment>
<evidence type="ECO:0000259" key="7">
    <source>
        <dbReference type="Pfam" id="PF02668"/>
    </source>
</evidence>
<dbReference type="Gene3D" id="3.60.130.10">
    <property type="entry name" value="Clavaminate synthase-like"/>
    <property type="match status" value="1"/>
</dbReference>
<feature type="chain" id="PRO_5047521562" evidence="6">
    <location>
        <begin position="24"/>
        <end position="147"/>
    </location>
</feature>